<gene>
    <name evidence="3" type="ORF">DHEL01_v205885</name>
</gene>
<keyword evidence="2" id="KW-1133">Transmembrane helix</keyword>
<sequence>MPSVLLTLTPRESSPNADTASRTSTSTTDSNRVWIILTAVAALLTLGACTALVVISFSKRRLLKQQLDETRRRNSAFDSAIAWEKPGRKRKMTAKELEMEAESTRTAMIRKSLASRSGRTASFATSGRSSMAERPESDSGEGLTYDWKEFEAGISRHSSVASLRRSADPMPELPAPTLLHALSPGRNPSLAGRAELRAPREQLHPCLRS</sequence>
<dbReference type="Proteomes" id="UP000094444">
    <property type="component" value="Unassembled WGS sequence"/>
</dbReference>
<evidence type="ECO:0000313" key="3">
    <source>
        <dbReference type="EMBL" id="POS75721.1"/>
    </source>
</evidence>
<dbReference type="InParanoid" id="A0A2P5HZQ5"/>
<feature type="compositionally biased region" description="Polar residues" evidence="1">
    <location>
        <begin position="114"/>
        <end position="129"/>
    </location>
</feature>
<evidence type="ECO:0000256" key="1">
    <source>
        <dbReference type="SAM" id="MobiDB-lite"/>
    </source>
</evidence>
<protein>
    <submittedName>
        <fullName evidence="3">Uncharacterized protein</fullName>
    </submittedName>
</protein>
<feature type="region of interest" description="Disordered" evidence="1">
    <location>
        <begin position="162"/>
        <end position="209"/>
    </location>
</feature>
<feature type="compositionally biased region" description="Low complexity" evidence="1">
    <location>
        <begin position="16"/>
        <end position="25"/>
    </location>
</feature>
<comment type="caution">
    <text evidence="3">The sequence shown here is derived from an EMBL/GenBank/DDBJ whole genome shotgun (WGS) entry which is preliminary data.</text>
</comment>
<dbReference type="EMBL" id="MAVT02000452">
    <property type="protein sequence ID" value="POS75721.1"/>
    <property type="molecule type" value="Genomic_DNA"/>
</dbReference>
<evidence type="ECO:0000256" key="2">
    <source>
        <dbReference type="SAM" id="Phobius"/>
    </source>
</evidence>
<feature type="region of interest" description="Disordered" evidence="1">
    <location>
        <begin position="110"/>
        <end position="143"/>
    </location>
</feature>
<feature type="transmembrane region" description="Helical" evidence="2">
    <location>
        <begin position="33"/>
        <end position="57"/>
    </location>
</feature>
<dbReference type="OrthoDB" id="5229783at2759"/>
<organism evidence="3 4">
    <name type="scientific">Diaporthe helianthi</name>
    <dbReference type="NCBI Taxonomy" id="158607"/>
    <lineage>
        <taxon>Eukaryota</taxon>
        <taxon>Fungi</taxon>
        <taxon>Dikarya</taxon>
        <taxon>Ascomycota</taxon>
        <taxon>Pezizomycotina</taxon>
        <taxon>Sordariomycetes</taxon>
        <taxon>Sordariomycetidae</taxon>
        <taxon>Diaporthales</taxon>
        <taxon>Diaporthaceae</taxon>
        <taxon>Diaporthe</taxon>
    </lineage>
</organism>
<feature type="compositionally biased region" description="Basic and acidic residues" evidence="1">
    <location>
        <begin position="194"/>
        <end position="203"/>
    </location>
</feature>
<keyword evidence="2" id="KW-0812">Transmembrane</keyword>
<keyword evidence="4" id="KW-1185">Reference proteome</keyword>
<proteinExistence type="predicted"/>
<name>A0A2P5HZQ5_DIAHE</name>
<reference evidence="3" key="1">
    <citation type="submission" date="2017-09" db="EMBL/GenBank/DDBJ databases">
        <title>Polyketide synthases of a Diaporthe helianthi virulent isolate.</title>
        <authorList>
            <person name="Baroncelli R."/>
        </authorList>
    </citation>
    <scope>NUCLEOTIDE SEQUENCE [LARGE SCALE GENOMIC DNA]</scope>
    <source>
        <strain evidence="3">7/96</strain>
    </source>
</reference>
<feature type="region of interest" description="Disordered" evidence="1">
    <location>
        <begin position="1"/>
        <end position="25"/>
    </location>
</feature>
<dbReference type="AlphaFoldDB" id="A0A2P5HZQ5"/>
<accession>A0A2P5HZQ5</accession>
<keyword evidence="2" id="KW-0472">Membrane</keyword>
<evidence type="ECO:0000313" key="4">
    <source>
        <dbReference type="Proteomes" id="UP000094444"/>
    </source>
</evidence>